<name>A0AAW2FKM3_9HYME</name>
<proteinExistence type="predicted"/>
<accession>A0AAW2FKM3</accession>
<evidence type="ECO:0000313" key="1">
    <source>
        <dbReference type="EMBL" id="KAL0115790.1"/>
    </source>
</evidence>
<keyword evidence="2" id="KW-1185">Reference proteome</keyword>
<comment type="caution">
    <text evidence="1">The sequence shown here is derived from an EMBL/GenBank/DDBJ whole genome shotgun (WGS) entry which is preliminary data.</text>
</comment>
<evidence type="ECO:0000313" key="2">
    <source>
        <dbReference type="Proteomes" id="UP001430953"/>
    </source>
</evidence>
<organism evidence="1 2">
    <name type="scientific">Cardiocondyla obscurior</name>
    <dbReference type="NCBI Taxonomy" id="286306"/>
    <lineage>
        <taxon>Eukaryota</taxon>
        <taxon>Metazoa</taxon>
        <taxon>Ecdysozoa</taxon>
        <taxon>Arthropoda</taxon>
        <taxon>Hexapoda</taxon>
        <taxon>Insecta</taxon>
        <taxon>Pterygota</taxon>
        <taxon>Neoptera</taxon>
        <taxon>Endopterygota</taxon>
        <taxon>Hymenoptera</taxon>
        <taxon>Apocrita</taxon>
        <taxon>Aculeata</taxon>
        <taxon>Formicoidea</taxon>
        <taxon>Formicidae</taxon>
        <taxon>Myrmicinae</taxon>
        <taxon>Cardiocondyla</taxon>
    </lineage>
</organism>
<dbReference type="AlphaFoldDB" id="A0AAW2FKM3"/>
<sequence length="88" mass="9985">MSYLEIFTVAAKTTLPLLLYSHPARVRAADYYAITLPRSFRPRVSARKIVNEHSSGYFASLIEPPAFCLSIRSQAAQYSRVAEYLEEN</sequence>
<protein>
    <submittedName>
        <fullName evidence="1">Uncharacterized protein</fullName>
    </submittedName>
</protein>
<gene>
    <name evidence="1" type="ORF">PUN28_010967</name>
</gene>
<dbReference type="EMBL" id="JADYXP020000010">
    <property type="protein sequence ID" value="KAL0115790.1"/>
    <property type="molecule type" value="Genomic_DNA"/>
</dbReference>
<reference evidence="1 2" key="1">
    <citation type="submission" date="2023-03" db="EMBL/GenBank/DDBJ databases">
        <title>High recombination rates correlate with genetic variation in Cardiocondyla obscurior ants.</title>
        <authorList>
            <person name="Errbii M."/>
        </authorList>
    </citation>
    <scope>NUCLEOTIDE SEQUENCE [LARGE SCALE GENOMIC DNA]</scope>
    <source>
        <strain evidence="1">Alpha-2009</strain>
        <tissue evidence="1">Whole body</tissue>
    </source>
</reference>
<dbReference type="Proteomes" id="UP001430953">
    <property type="component" value="Unassembled WGS sequence"/>
</dbReference>